<dbReference type="GeneID" id="27339039"/>
<dbReference type="InterPro" id="IPR007219">
    <property type="entry name" value="XnlR_reg_dom"/>
</dbReference>
<dbReference type="HOGENOM" id="CLU_321321_0_0_1"/>
<dbReference type="VEuPathDB" id="FungiDB:PV08_11956"/>
<evidence type="ECO:0000256" key="4">
    <source>
        <dbReference type="ARBA" id="ARBA00023163"/>
    </source>
</evidence>
<evidence type="ECO:0000256" key="3">
    <source>
        <dbReference type="ARBA" id="ARBA00023015"/>
    </source>
</evidence>
<evidence type="ECO:0000256" key="1">
    <source>
        <dbReference type="ARBA" id="ARBA00004123"/>
    </source>
</evidence>
<keyword evidence="2" id="KW-0479">Metal-binding</keyword>
<name>A0A0D2ATK7_9EURO</name>
<dbReference type="RefSeq" id="XP_016230071.1">
    <property type="nucleotide sequence ID" value="XM_016386263.1"/>
</dbReference>
<dbReference type="GO" id="GO:0008270">
    <property type="term" value="F:zinc ion binding"/>
    <property type="evidence" value="ECO:0007669"/>
    <property type="project" value="InterPro"/>
</dbReference>
<evidence type="ECO:0000313" key="8">
    <source>
        <dbReference type="Proteomes" id="UP000053328"/>
    </source>
</evidence>
<dbReference type="GO" id="GO:0000981">
    <property type="term" value="F:DNA-binding transcription factor activity, RNA polymerase II-specific"/>
    <property type="evidence" value="ECO:0007669"/>
    <property type="project" value="InterPro"/>
</dbReference>
<dbReference type="GO" id="GO:0005634">
    <property type="term" value="C:nucleus"/>
    <property type="evidence" value="ECO:0007669"/>
    <property type="project" value="UniProtKB-SubCell"/>
</dbReference>
<dbReference type="SMART" id="SM00906">
    <property type="entry name" value="Fungal_trans"/>
    <property type="match status" value="1"/>
</dbReference>
<dbReference type="AlphaFoldDB" id="A0A0D2ATK7"/>
<keyword evidence="3" id="KW-0805">Transcription regulation</keyword>
<protein>
    <recommendedName>
        <fullName evidence="6">Xylanolytic transcriptional activator regulatory domain-containing protein</fullName>
    </recommendedName>
</protein>
<feature type="domain" description="Xylanolytic transcriptional activator regulatory" evidence="6">
    <location>
        <begin position="508"/>
        <end position="580"/>
    </location>
</feature>
<accession>A0A0D2ATK7</accession>
<dbReference type="PANTHER" id="PTHR47338:SF4">
    <property type="entry name" value="ZN(II)2CYS6 TRANSCRIPTION FACTOR (EUROFUNG)"/>
    <property type="match status" value="1"/>
</dbReference>
<keyword evidence="8" id="KW-1185">Reference proteome</keyword>
<dbReference type="Pfam" id="PF11951">
    <property type="entry name" value="Fungal_trans_2"/>
    <property type="match status" value="1"/>
</dbReference>
<reference evidence="7 8" key="1">
    <citation type="submission" date="2015-01" db="EMBL/GenBank/DDBJ databases">
        <title>The Genome Sequence of Exophiala spinifera CBS89968.</title>
        <authorList>
            <consortium name="The Broad Institute Genomics Platform"/>
            <person name="Cuomo C."/>
            <person name="de Hoog S."/>
            <person name="Gorbushina A."/>
            <person name="Stielow B."/>
            <person name="Teixiera M."/>
            <person name="Abouelleil A."/>
            <person name="Chapman S.B."/>
            <person name="Priest M."/>
            <person name="Young S.K."/>
            <person name="Wortman J."/>
            <person name="Nusbaum C."/>
            <person name="Birren B."/>
        </authorList>
    </citation>
    <scope>NUCLEOTIDE SEQUENCE [LARGE SCALE GENOMIC DNA]</scope>
    <source>
        <strain evidence="7 8">CBS 89968</strain>
    </source>
</reference>
<dbReference type="EMBL" id="KN847502">
    <property type="protein sequence ID" value="KIW09855.1"/>
    <property type="molecule type" value="Genomic_DNA"/>
</dbReference>
<dbReference type="Pfam" id="PF04082">
    <property type="entry name" value="Fungal_trans"/>
    <property type="match status" value="1"/>
</dbReference>
<dbReference type="STRING" id="91928.A0A0D2ATK7"/>
<dbReference type="GO" id="GO:0003677">
    <property type="term" value="F:DNA binding"/>
    <property type="evidence" value="ECO:0007669"/>
    <property type="project" value="InterPro"/>
</dbReference>
<sequence>MLAVAAGHMARGKPRHTLPAVKYYSTALRELNLALSEPAQRSSNSTLGACLLLCVYEISHSDKSLWLQHLRGARDLILYRGGPRTSDFLCRFFSLLDISGSLSSGRGPLIQGNYWLEVDKPSADSSLNQNDLKWPYYDDESVMVNTFHELMVFMASLSKLSAQSMTKFGRQNPHLIYEKAMSIQQGLHDWWRSRPPELRDQDNDWRCLPRAQPLAEPEVLEQESFSSIRSCKDACIIYLQHIINPTGIQPPGSEVSLAAEGILDIASKTPEGYGLEMGLLWGMFMVGVAIFNDTEAEALIRRKLRSDASISIYHADRGLELLEILWERQHRLNLKLDWRELQNEMGVQVTYRLVCLILSNFFETQEHGSIHPLFKAQSDYKAEPDESVTFAGLLPLPIILETIDVYFTYCHNQPYSFFHEESFRSKLSQGKIPDHLLFAILASAVRFSKNSFFKDIFETALFYSNKSWRSIVSTCFSANKVADLATVQTVTLLSILDYTAGRSRHSGAWVKIGLAVRIAQDQKLMLESATDLPLIEQEERRRTFWSIYLLDRLASCGRARPPAILDASCQLQLPSDEESWRAGAWRQTLTLQQLSHRTLSPTNEQGPFGLVVAMAYTLSRGAQYMLQQFNMSNQDPPWDATSDFASIQSDLLYLETILDIHKPPKTIIDQYTRGGRIDQHSTGPIIFARALFHLCYGLLHHPFLLRRRLEFCPIAAPSSFLSRSFEAAWDHSKRMATLFREVRQAGALAQSSFYGYCTVVAGTIAALYLHDPSEARRTEAAAILQMHLSYLEDIGGYWKNVSSMVVALRNFSDAAANFASLSSHSHLLDPLPLEDYETLWILVDYSSMSDETRVERCQASNSNSWLDTDGNWQDIFTVFDSFEVGPQAGNNPTLEMSDYQQL</sequence>
<evidence type="ECO:0000313" key="7">
    <source>
        <dbReference type="EMBL" id="KIW09855.1"/>
    </source>
</evidence>
<dbReference type="InterPro" id="IPR021858">
    <property type="entry name" value="Fun_TF"/>
</dbReference>
<evidence type="ECO:0000256" key="5">
    <source>
        <dbReference type="ARBA" id="ARBA00023242"/>
    </source>
</evidence>
<organism evidence="7 8">
    <name type="scientific">Exophiala spinifera</name>
    <dbReference type="NCBI Taxonomy" id="91928"/>
    <lineage>
        <taxon>Eukaryota</taxon>
        <taxon>Fungi</taxon>
        <taxon>Dikarya</taxon>
        <taxon>Ascomycota</taxon>
        <taxon>Pezizomycotina</taxon>
        <taxon>Eurotiomycetes</taxon>
        <taxon>Chaetothyriomycetidae</taxon>
        <taxon>Chaetothyriales</taxon>
        <taxon>Herpotrichiellaceae</taxon>
        <taxon>Exophiala</taxon>
    </lineage>
</organism>
<keyword evidence="4" id="KW-0804">Transcription</keyword>
<comment type="subcellular location">
    <subcellularLocation>
        <location evidence="1">Nucleus</location>
    </subcellularLocation>
</comment>
<evidence type="ECO:0000256" key="2">
    <source>
        <dbReference type="ARBA" id="ARBA00022723"/>
    </source>
</evidence>
<dbReference type="GO" id="GO:0006351">
    <property type="term" value="P:DNA-templated transcription"/>
    <property type="evidence" value="ECO:0007669"/>
    <property type="project" value="InterPro"/>
</dbReference>
<dbReference type="InterPro" id="IPR050815">
    <property type="entry name" value="TF_fung"/>
</dbReference>
<dbReference type="Proteomes" id="UP000053328">
    <property type="component" value="Unassembled WGS sequence"/>
</dbReference>
<evidence type="ECO:0000259" key="6">
    <source>
        <dbReference type="SMART" id="SM00906"/>
    </source>
</evidence>
<dbReference type="CDD" id="cd12148">
    <property type="entry name" value="fungal_TF_MHR"/>
    <property type="match status" value="2"/>
</dbReference>
<dbReference type="OrthoDB" id="424974at2759"/>
<dbReference type="PANTHER" id="PTHR47338">
    <property type="entry name" value="ZN(II)2CYS6 TRANSCRIPTION FACTOR (EUROFUNG)-RELATED"/>
    <property type="match status" value="1"/>
</dbReference>
<proteinExistence type="predicted"/>
<gene>
    <name evidence="7" type="ORF">PV08_11956</name>
</gene>
<keyword evidence="5" id="KW-0539">Nucleus</keyword>